<feature type="compositionally biased region" description="Acidic residues" evidence="1">
    <location>
        <begin position="1017"/>
        <end position="1028"/>
    </location>
</feature>
<feature type="region of interest" description="Disordered" evidence="1">
    <location>
        <begin position="28"/>
        <end position="67"/>
    </location>
</feature>
<proteinExistence type="predicted"/>
<evidence type="ECO:0000256" key="1">
    <source>
        <dbReference type="SAM" id="MobiDB-lite"/>
    </source>
</evidence>
<reference evidence="3" key="1">
    <citation type="submission" date="2025-08" db="UniProtKB">
        <authorList>
            <consortium name="RefSeq"/>
        </authorList>
    </citation>
    <scope>IDENTIFICATION</scope>
</reference>
<dbReference type="PANTHER" id="PTHR22443">
    <property type="entry name" value="NON-SPECIFIC LETHAL 1, ISOFORM M"/>
    <property type="match status" value="1"/>
</dbReference>
<feature type="compositionally biased region" description="Low complexity" evidence="1">
    <location>
        <begin position="145"/>
        <end position="155"/>
    </location>
</feature>
<feature type="region of interest" description="Disordered" evidence="1">
    <location>
        <begin position="656"/>
        <end position="684"/>
    </location>
</feature>
<keyword evidence="2" id="KW-1185">Reference proteome</keyword>
<feature type="region of interest" description="Disordered" evidence="1">
    <location>
        <begin position="489"/>
        <end position="548"/>
    </location>
</feature>
<dbReference type="InterPro" id="IPR026180">
    <property type="entry name" value="NSL1"/>
</dbReference>
<name>A0ABM1DQN6_PRICU</name>
<feature type="compositionally biased region" description="Polar residues" evidence="1">
    <location>
        <begin position="656"/>
        <end position="666"/>
    </location>
</feature>
<dbReference type="GeneID" id="106805241"/>
<dbReference type="PANTHER" id="PTHR22443:SF18">
    <property type="entry name" value="NON-SPECIFIC LETHAL 1, ISOFORM M"/>
    <property type="match status" value="1"/>
</dbReference>
<dbReference type="Proteomes" id="UP000695022">
    <property type="component" value="Unplaced"/>
</dbReference>
<feature type="region of interest" description="Disordered" evidence="1">
    <location>
        <begin position="126"/>
        <end position="180"/>
    </location>
</feature>
<feature type="compositionally biased region" description="Low complexity" evidence="1">
    <location>
        <begin position="1001"/>
        <end position="1016"/>
    </location>
</feature>
<evidence type="ECO:0000313" key="3">
    <source>
        <dbReference type="RefSeq" id="XP_014662257.1"/>
    </source>
</evidence>
<organism evidence="2 3">
    <name type="scientific">Priapulus caudatus</name>
    <name type="common">Priapulid worm</name>
    <dbReference type="NCBI Taxonomy" id="37621"/>
    <lineage>
        <taxon>Eukaryota</taxon>
        <taxon>Metazoa</taxon>
        <taxon>Ecdysozoa</taxon>
        <taxon>Scalidophora</taxon>
        <taxon>Priapulida</taxon>
        <taxon>Priapulimorpha</taxon>
        <taxon>Priapulimorphida</taxon>
        <taxon>Priapulidae</taxon>
        <taxon>Priapulus</taxon>
    </lineage>
</organism>
<protein>
    <submittedName>
        <fullName evidence="3">KAT8 regulatory NSL complex subunit 1-like</fullName>
    </submittedName>
</protein>
<feature type="region of interest" description="Disordered" evidence="1">
    <location>
        <begin position="997"/>
        <end position="1028"/>
    </location>
</feature>
<feature type="compositionally biased region" description="Low complexity" evidence="1">
    <location>
        <begin position="500"/>
        <end position="545"/>
    </location>
</feature>
<sequence>MCSRWPLRLSRPFAMAPALSDAIRQSVHSGFRLPPSPPPSESSPETDRERDCESPTASERAVSPVQAQKAQILVRPHNGYSQLKEANIPALLRKLAATNNNFGIVNTMDVDQKTGGNRIQKATCNLRGSNTNGNPKLDMTGQRNSSSSSPIASSILAENRTTVQQPEAVSPTQLDESAMDTDDQSELTLLKSLVCDRLADAGKRQVYLERRAERLLQRLRRLQTMQTNTHVREQLVAFVQHQRKNLQSCVRSTTRTCSAPNSSDFHAELLQSEDVKNLSTAALVNLVRKLESAHGSQRQRLYSSRGAHSEDQVTVALGDDLCDEISCVSSSLAANLGHLERVLDSEATDSSSGGESCDEEEFDTCETQHHSVYRRASWKWSVDRAAIASRWTWLQAQVSDLEYRIRQQNDIYKQIRANKGPVVLGDQKMDAVMARARIVNRTARRLSPLETKISNMERYVEAHPNELSPLHSSDSSRAAARRDGFVQKPVNGYIDDDSRTGQQQAAGGTALAPRVSQSSANSVAVTSTTGGLPEAAAPGTPAVAPGQDDVTACAARTRPLRSYRKRKLLRAAGIHYINRKAARLSTVKCGCAAPITSCVMCGGRFNNVQTLDPDTMSLPERIGLLDPSHHQVLSFCQEVPLQHHFESLLKTGDWQTKASPKQTLGPSSSSSSSSTTYKKRRLKNHAEQRIKRLKLKNAAAFLLSNAKLRNKLVENNGKRGRLQTLSLPSTAAAALKNSGRNSRLCKSELRESRKQRKAARLALAAMKKQEKQRAMCFPNDAYGNAMMSPSPPGSAMLSDVVAGHSHGKLEGGKDLLRRPFRKSENAFDINNIVIPESMAASARIMKLQYKEIITPKWRVVEDEVPPVPLPKARKMSTGSNGLVNHVGSGDAGDDEPDIIHHDDAAVAVRRNSGSFVRRESLRTSLCEDGSESGSGGSALCVDTSLYTYPTVAPYDARQFPLSDAEVLEIEKEPPTPTQQPAAVTDFKCAAVEPVRLWDGGTPRVSRPTSPSPQSSDYGDDDDDPDDPEWTVAAREARNSGRIVLKLSKR</sequence>
<accession>A0ABM1DQN6</accession>
<dbReference type="RefSeq" id="XP_014662257.1">
    <property type="nucleotide sequence ID" value="XM_014806771.1"/>
</dbReference>
<feature type="compositionally biased region" description="Polar residues" evidence="1">
    <location>
        <begin position="159"/>
        <end position="175"/>
    </location>
</feature>
<gene>
    <name evidence="3" type="primary">LOC106805241</name>
</gene>
<evidence type="ECO:0000313" key="2">
    <source>
        <dbReference type="Proteomes" id="UP000695022"/>
    </source>
</evidence>